<dbReference type="GO" id="GO:0030632">
    <property type="term" value="P:D-alanine biosynthetic process"/>
    <property type="evidence" value="ECO:0007669"/>
    <property type="project" value="TreeGrafter"/>
</dbReference>
<dbReference type="Pfam" id="PF00842">
    <property type="entry name" value="Ala_racemase_C"/>
    <property type="match status" value="1"/>
</dbReference>
<dbReference type="NCBIfam" id="TIGR00492">
    <property type="entry name" value="alr"/>
    <property type="match status" value="1"/>
</dbReference>
<evidence type="ECO:0000313" key="8">
    <source>
        <dbReference type="EMBL" id="CAF3507465.1"/>
    </source>
</evidence>
<dbReference type="PANTHER" id="PTHR30511">
    <property type="entry name" value="ALANINE RACEMASE"/>
    <property type="match status" value="1"/>
</dbReference>
<dbReference type="EMBL" id="CAJNON010000059">
    <property type="protein sequence ID" value="CAF0890071.1"/>
    <property type="molecule type" value="Genomic_DNA"/>
</dbReference>
<name>A0A813YX82_9BILA</name>
<organism evidence="7 9">
    <name type="scientific">Adineta steineri</name>
    <dbReference type="NCBI Taxonomy" id="433720"/>
    <lineage>
        <taxon>Eukaryota</taxon>
        <taxon>Metazoa</taxon>
        <taxon>Spiralia</taxon>
        <taxon>Gnathifera</taxon>
        <taxon>Rotifera</taxon>
        <taxon>Eurotatoria</taxon>
        <taxon>Bdelloidea</taxon>
        <taxon>Adinetida</taxon>
        <taxon>Adinetidae</taxon>
        <taxon>Adineta</taxon>
    </lineage>
</organism>
<evidence type="ECO:0000256" key="3">
    <source>
        <dbReference type="ARBA" id="ARBA00023235"/>
    </source>
</evidence>
<dbReference type="SUPFAM" id="SSF50621">
    <property type="entry name" value="Alanine racemase C-terminal domain-like"/>
    <property type="match status" value="1"/>
</dbReference>
<dbReference type="InterPro" id="IPR009006">
    <property type="entry name" value="Ala_racemase/Decarboxylase_C"/>
</dbReference>
<evidence type="ECO:0000313" key="9">
    <source>
        <dbReference type="Proteomes" id="UP000663891"/>
    </source>
</evidence>
<evidence type="ECO:0000313" key="7">
    <source>
        <dbReference type="EMBL" id="CAF0890071.1"/>
    </source>
</evidence>
<gene>
    <name evidence="8" type="ORF">OKA104_LOCUS1849</name>
    <name evidence="7" type="ORF">VCS650_LOCUS8725</name>
</gene>
<dbReference type="InterPro" id="IPR029066">
    <property type="entry name" value="PLP-binding_barrel"/>
</dbReference>
<evidence type="ECO:0000256" key="5">
    <source>
        <dbReference type="PIRSR" id="PIRSR600821-52"/>
    </source>
</evidence>
<dbReference type="InterPro" id="IPR000821">
    <property type="entry name" value="Ala_racemase"/>
</dbReference>
<dbReference type="Pfam" id="PF01168">
    <property type="entry name" value="Ala_racemase_N"/>
    <property type="match status" value="1"/>
</dbReference>
<feature type="domain" description="Alanine racemase C-terminal" evidence="6">
    <location>
        <begin position="252"/>
        <end position="377"/>
    </location>
</feature>
<feature type="modified residue" description="N6-(pyridoxal phosphate)lysine" evidence="4">
    <location>
        <position position="46"/>
    </location>
</feature>
<comment type="cofactor">
    <cofactor evidence="1 4">
        <name>pyridoxal 5'-phosphate</name>
        <dbReference type="ChEBI" id="CHEBI:597326"/>
    </cofactor>
</comment>
<dbReference type="FunFam" id="3.20.20.10:FF:000002">
    <property type="entry name" value="Alanine racemase"/>
    <property type="match status" value="1"/>
</dbReference>
<accession>A0A813YX82</accession>
<evidence type="ECO:0000256" key="4">
    <source>
        <dbReference type="PIRSR" id="PIRSR600821-50"/>
    </source>
</evidence>
<dbReference type="PRINTS" id="PR00992">
    <property type="entry name" value="ALARACEMASE"/>
</dbReference>
<sequence length="409" mass="45998">MIRNKIDLPPYIRPTWIEVNLTNVQSNVRLLKNHIGEKVHLMAVVKANAYGYGMMEIARTSLSSGATWLGVATLDEALVLRREFLKNIPILVLGYVPTEHLSVASNSNVTVTAISLEWIKEALSIVQQPIDFHLKVDTGMNRLGCKTLDDVRKVIELTAGHRNLRFTGVFTHFATSEDVNNRTYYRRQLARFHEFLEIIPNRTEKVVHCANSGATLYQDEKPFFNMVRCGKALTGPPNEPLKHLLPVPLETSISIHSQLSLVKQVDAGEKIGYGDDYTTNETQWIGTVPIGYGDGWHQDFRRTGVLVDGKRMQIVGRISMDQLMLALDREYPVGTRVTFVGQQGNETITGDDVAREAKIPRSEVFSSMSSRVPRVYPKILNAGIINIRNYLLNSLCLLGVTYSFYFTSS</sequence>
<dbReference type="EMBL" id="CAJOAY010000047">
    <property type="protein sequence ID" value="CAF3507465.1"/>
    <property type="molecule type" value="Genomic_DNA"/>
</dbReference>
<dbReference type="GO" id="GO:0005829">
    <property type="term" value="C:cytosol"/>
    <property type="evidence" value="ECO:0007669"/>
    <property type="project" value="TreeGrafter"/>
</dbReference>
<evidence type="ECO:0000259" key="6">
    <source>
        <dbReference type="SMART" id="SM01005"/>
    </source>
</evidence>
<proteinExistence type="inferred from homology"/>
<dbReference type="InterPro" id="IPR001608">
    <property type="entry name" value="Ala_racemase_N"/>
</dbReference>
<dbReference type="SMART" id="SM01005">
    <property type="entry name" value="Ala_racemase_C"/>
    <property type="match status" value="1"/>
</dbReference>
<dbReference type="AlphaFoldDB" id="A0A813YX82"/>
<dbReference type="OrthoDB" id="186866at2759"/>
<evidence type="ECO:0000256" key="2">
    <source>
        <dbReference type="ARBA" id="ARBA00022898"/>
    </source>
</evidence>
<dbReference type="GO" id="GO:0030170">
    <property type="term" value="F:pyridoxal phosphate binding"/>
    <property type="evidence" value="ECO:0007669"/>
    <property type="project" value="TreeGrafter"/>
</dbReference>
<dbReference type="GO" id="GO:0008784">
    <property type="term" value="F:alanine racemase activity"/>
    <property type="evidence" value="ECO:0007669"/>
    <property type="project" value="InterPro"/>
</dbReference>
<protein>
    <recommendedName>
        <fullName evidence="6">Alanine racemase C-terminal domain-containing protein</fullName>
    </recommendedName>
</protein>
<reference evidence="7" key="1">
    <citation type="submission" date="2021-02" db="EMBL/GenBank/DDBJ databases">
        <authorList>
            <person name="Nowell W R."/>
        </authorList>
    </citation>
    <scope>NUCLEOTIDE SEQUENCE</scope>
</reference>
<keyword evidence="2 4" id="KW-0663">Pyridoxal phosphate</keyword>
<keyword evidence="3" id="KW-0413">Isomerase</keyword>
<dbReference type="CDD" id="cd00430">
    <property type="entry name" value="PLPDE_III_AR"/>
    <property type="match status" value="1"/>
</dbReference>
<feature type="binding site" evidence="5">
    <location>
        <position position="142"/>
    </location>
    <ligand>
        <name>substrate</name>
    </ligand>
</feature>
<dbReference type="Gene3D" id="3.20.20.10">
    <property type="entry name" value="Alanine racemase"/>
    <property type="match status" value="1"/>
</dbReference>
<dbReference type="Gene3D" id="2.40.37.10">
    <property type="entry name" value="Lyase, Ornithine Decarboxylase, Chain A, domain 1"/>
    <property type="match status" value="1"/>
</dbReference>
<dbReference type="InterPro" id="IPR011079">
    <property type="entry name" value="Ala_racemase_C"/>
</dbReference>
<evidence type="ECO:0000256" key="1">
    <source>
        <dbReference type="ARBA" id="ARBA00001933"/>
    </source>
</evidence>
<dbReference type="Proteomes" id="UP000663881">
    <property type="component" value="Unassembled WGS sequence"/>
</dbReference>
<dbReference type="PANTHER" id="PTHR30511:SF0">
    <property type="entry name" value="ALANINE RACEMASE, CATABOLIC-RELATED"/>
    <property type="match status" value="1"/>
</dbReference>
<dbReference type="HAMAP" id="MF_01201">
    <property type="entry name" value="Ala_racemase"/>
    <property type="match status" value="1"/>
</dbReference>
<comment type="caution">
    <text evidence="7">The sequence shown here is derived from an EMBL/GenBank/DDBJ whole genome shotgun (WGS) entry which is preliminary data.</text>
</comment>
<dbReference type="Proteomes" id="UP000663891">
    <property type="component" value="Unassembled WGS sequence"/>
</dbReference>
<feature type="binding site" evidence="5">
    <location>
        <position position="320"/>
    </location>
    <ligand>
        <name>substrate</name>
    </ligand>
</feature>
<dbReference type="SUPFAM" id="SSF51419">
    <property type="entry name" value="PLP-binding barrel"/>
    <property type="match status" value="1"/>
</dbReference>